<feature type="domain" description="YdhG-like" evidence="1">
    <location>
        <begin position="19"/>
        <end position="115"/>
    </location>
</feature>
<dbReference type="EMBL" id="CP095855">
    <property type="protein sequence ID" value="UPK67260.1"/>
    <property type="molecule type" value="Genomic_DNA"/>
</dbReference>
<dbReference type="Pfam" id="PF08818">
    <property type="entry name" value="DUF1801"/>
    <property type="match status" value="1"/>
</dbReference>
<dbReference type="RefSeq" id="WP_247809484.1">
    <property type="nucleotide sequence ID" value="NZ_CP095855.1"/>
</dbReference>
<organism evidence="2 3">
    <name type="scientific">Chitinophaga filiformis</name>
    <name type="common">Myxococcus filiformis</name>
    <name type="synonym">Flexibacter filiformis</name>
    <dbReference type="NCBI Taxonomy" id="104663"/>
    <lineage>
        <taxon>Bacteria</taxon>
        <taxon>Pseudomonadati</taxon>
        <taxon>Bacteroidota</taxon>
        <taxon>Chitinophagia</taxon>
        <taxon>Chitinophagales</taxon>
        <taxon>Chitinophagaceae</taxon>
        <taxon>Chitinophaga</taxon>
    </lineage>
</organism>
<reference evidence="2 3" key="1">
    <citation type="submission" date="2022-04" db="EMBL/GenBank/DDBJ databases">
        <title>The arsenic-methylating capacity of Chitinophaga filiformis YT5 during chitin decomposition.</title>
        <authorList>
            <person name="Chen G."/>
            <person name="Liang Y."/>
        </authorList>
    </citation>
    <scope>NUCLEOTIDE SEQUENCE [LARGE SCALE GENOMIC DNA]</scope>
    <source>
        <strain evidence="2 3">YT5</strain>
    </source>
</reference>
<evidence type="ECO:0000313" key="3">
    <source>
        <dbReference type="Proteomes" id="UP000830198"/>
    </source>
</evidence>
<evidence type="ECO:0000259" key="1">
    <source>
        <dbReference type="Pfam" id="PF08818"/>
    </source>
</evidence>
<dbReference type="Gene3D" id="3.90.1150.200">
    <property type="match status" value="1"/>
</dbReference>
<sequence>MNQQSFVESYIAEAEDFAKPVLNHWRNLVKAACPDVIEVIKWGIPHFEYCGSNLCVMASYKAHCAFTFMNAEFMSDPRLKDGKKSKPIKRFLGKITKLSDLPADNEFIAMLREAMRLNENGIKVMREKPVTEKSKTLDVPDYLEAALALHPKAKAIFETKSNSFRKEYIIWITDAKTDETRNKRISEAVEWIGEGKSRFWKHKKADK</sequence>
<dbReference type="Pfam" id="PF13376">
    <property type="entry name" value="OmdA"/>
    <property type="match status" value="1"/>
</dbReference>
<gene>
    <name evidence="2" type="ORF">MYF79_20175</name>
</gene>
<proteinExistence type="predicted"/>
<keyword evidence="3" id="KW-1185">Reference proteome</keyword>
<dbReference type="SUPFAM" id="SSF159888">
    <property type="entry name" value="YdhG-like"/>
    <property type="match status" value="1"/>
</dbReference>
<evidence type="ECO:0000313" key="2">
    <source>
        <dbReference type="EMBL" id="UPK67260.1"/>
    </source>
</evidence>
<name>A0ABY4HV35_CHIFI</name>
<protein>
    <submittedName>
        <fullName evidence="2">YdeI/OmpD-associated family protein</fullName>
    </submittedName>
</protein>
<accession>A0ABY4HV35</accession>
<dbReference type="InterPro" id="IPR014922">
    <property type="entry name" value="YdhG-like"/>
</dbReference>
<dbReference type="Proteomes" id="UP000830198">
    <property type="component" value="Chromosome"/>
</dbReference>